<dbReference type="GO" id="GO:0016788">
    <property type="term" value="F:hydrolase activity, acting on ester bonds"/>
    <property type="evidence" value="ECO:0007669"/>
    <property type="project" value="InterPro"/>
</dbReference>
<dbReference type="PANTHER" id="PTHR46363:SF1">
    <property type="entry name" value="DEOXYRIBONUCLEASE TATDN2-RELATED"/>
    <property type="match status" value="1"/>
</dbReference>
<dbReference type="InterPro" id="IPR018228">
    <property type="entry name" value="DNase_TatD-rel_CS"/>
</dbReference>
<gene>
    <name evidence="3" type="ORF">LARSCL_LOCUS21123</name>
</gene>
<dbReference type="CDD" id="cd01310">
    <property type="entry name" value="TatD_DNAse"/>
    <property type="match status" value="1"/>
</dbReference>
<dbReference type="InterPro" id="IPR032466">
    <property type="entry name" value="Metal_Hydrolase"/>
</dbReference>
<evidence type="ECO:0000256" key="2">
    <source>
        <dbReference type="ARBA" id="ARBA00022801"/>
    </source>
</evidence>
<reference evidence="3 4" key="1">
    <citation type="submission" date="2024-04" db="EMBL/GenBank/DDBJ databases">
        <authorList>
            <person name="Rising A."/>
            <person name="Reimegard J."/>
            <person name="Sonavane S."/>
            <person name="Akerstrom W."/>
            <person name="Nylinder S."/>
            <person name="Hedman E."/>
            <person name="Kallberg Y."/>
        </authorList>
    </citation>
    <scope>NUCLEOTIDE SEQUENCE [LARGE SCALE GENOMIC DNA]</scope>
</reference>
<dbReference type="FunFam" id="3.20.20.140:FF:000027">
    <property type="entry name" value="putative deoxyribonuclease TATDN2"/>
    <property type="match status" value="1"/>
</dbReference>
<dbReference type="PROSITE" id="PS01091">
    <property type="entry name" value="TATD_3"/>
    <property type="match status" value="1"/>
</dbReference>
<sequence>MTITSTKPDGRSRILSKALRSAFDSASSQKDPPISKESRKYTESVTASLTHCPNTQESIFPEVMALSDEYTSSANNFEPSPTDMTSWVEDSLLSAITETLCMVPNDDTDEWMKMNRLNALMQLRSNTSAGAFSSTYITKSNEEMSPGASDSSETSKNLLPFKCNALVLKTKYDLENNDRPITHQTEGKTLELAPKEQFLANKESFPVNTGFHGVKPLYVGEELVCKSTNQKLYHMKESQPKDSYAKNSRFETKNRNCCEPRTEKKHNLAKLPSYNVASLMGLKSSTGFLDSHCHLDLLFSDENFHGTYADYIAQHKDSYPNSYSGCVTVFCKPWTFAKEHMWRKLLEQDDVWGAFGCHPKQAKYYNRDVERYLEHALDHPKVKALGEIGLDYSKNNERSKKEQHSVFRRQLKIAQSRKMRVVIHCRDADDDAIEIMHEILPKDAIFHLHCFTGSWEKAQKWIENFPNVHIGITNLVTFPSAVETHEVARHLPLNRLLLETDAPFFIPKKAPRGTRHSHPGMAIHVAAQIAAIKDIPVDEVLQATCNNTRFVYNIP</sequence>
<dbReference type="PROSITE" id="PS01137">
    <property type="entry name" value="TATD_1"/>
    <property type="match status" value="1"/>
</dbReference>
<dbReference type="SUPFAM" id="SSF51556">
    <property type="entry name" value="Metallo-dependent hydrolases"/>
    <property type="match status" value="1"/>
</dbReference>
<comment type="similarity">
    <text evidence="1">Belongs to the metallo-dependent hydrolases superfamily. TatD-type hydrolase family.</text>
</comment>
<protein>
    <submittedName>
        <fullName evidence="3">Uncharacterized protein</fullName>
    </submittedName>
</protein>
<dbReference type="EMBL" id="CAXIEN010000483">
    <property type="protein sequence ID" value="CAL1299056.1"/>
    <property type="molecule type" value="Genomic_DNA"/>
</dbReference>
<dbReference type="AlphaFoldDB" id="A0AAV2BRZ8"/>
<name>A0AAV2BRZ8_9ARAC</name>
<dbReference type="Gene3D" id="3.20.20.140">
    <property type="entry name" value="Metal-dependent hydrolases"/>
    <property type="match status" value="1"/>
</dbReference>
<dbReference type="InterPro" id="IPR001130">
    <property type="entry name" value="TatD-like"/>
</dbReference>
<dbReference type="Proteomes" id="UP001497382">
    <property type="component" value="Unassembled WGS sequence"/>
</dbReference>
<evidence type="ECO:0000313" key="4">
    <source>
        <dbReference type="Proteomes" id="UP001497382"/>
    </source>
</evidence>
<dbReference type="Pfam" id="PF01026">
    <property type="entry name" value="TatD_DNase"/>
    <property type="match status" value="1"/>
</dbReference>
<keyword evidence="4" id="KW-1185">Reference proteome</keyword>
<dbReference type="PANTHER" id="PTHR46363">
    <property type="entry name" value="DEOXYRIBONUCLEASE TATDN2-RELATED"/>
    <property type="match status" value="1"/>
</dbReference>
<evidence type="ECO:0000313" key="3">
    <source>
        <dbReference type="EMBL" id="CAL1299056.1"/>
    </source>
</evidence>
<evidence type="ECO:0000256" key="1">
    <source>
        <dbReference type="ARBA" id="ARBA00009275"/>
    </source>
</evidence>
<proteinExistence type="inferred from homology"/>
<comment type="caution">
    <text evidence="3">The sequence shown here is derived from an EMBL/GenBank/DDBJ whole genome shotgun (WGS) entry which is preliminary data.</text>
</comment>
<accession>A0AAV2BRZ8</accession>
<organism evidence="3 4">
    <name type="scientific">Larinioides sclopetarius</name>
    <dbReference type="NCBI Taxonomy" id="280406"/>
    <lineage>
        <taxon>Eukaryota</taxon>
        <taxon>Metazoa</taxon>
        <taxon>Ecdysozoa</taxon>
        <taxon>Arthropoda</taxon>
        <taxon>Chelicerata</taxon>
        <taxon>Arachnida</taxon>
        <taxon>Araneae</taxon>
        <taxon>Araneomorphae</taxon>
        <taxon>Entelegynae</taxon>
        <taxon>Araneoidea</taxon>
        <taxon>Araneidae</taxon>
        <taxon>Larinioides</taxon>
    </lineage>
</organism>
<keyword evidence="2" id="KW-0378">Hydrolase</keyword>